<evidence type="ECO:0000256" key="7">
    <source>
        <dbReference type="RuleBase" id="RU000642"/>
    </source>
</evidence>
<dbReference type="GO" id="GO:0003746">
    <property type="term" value="F:translation elongation factor activity"/>
    <property type="evidence" value="ECO:0007669"/>
    <property type="project" value="UniProtKB-UniRule"/>
</dbReference>
<evidence type="ECO:0000313" key="10">
    <source>
        <dbReference type="EMBL" id="KRG20067.1"/>
    </source>
</evidence>
<gene>
    <name evidence="6 10" type="primary">tsf</name>
    <name evidence="10" type="ORF">CC99x_00288</name>
    <name evidence="11" type="ORF">CC99x_005495</name>
</gene>
<evidence type="ECO:0000256" key="5">
    <source>
        <dbReference type="ARBA" id="ARBA00022917"/>
    </source>
</evidence>
<dbReference type="InterPro" id="IPR018101">
    <property type="entry name" value="Transl_elong_Ts_CS"/>
</dbReference>
<dbReference type="PANTHER" id="PTHR11741:SF0">
    <property type="entry name" value="ELONGATION FACTOR TS, MITOCHONDRIAL"/>
    <property type="match status" value="1"/>
</dbReference>
<dbReference type="FunFam" id="1.10.8.10:FF:000001">
    <property type="entry name" value="Elongation factor Ts"/>
    <property type="match status" value="1"/>
</dbReference>
<evidence type="ECO:0000313" key="11">
    <source>
        <dbReference type="EMBL" id="MCS5708356.1"/>
    </source>
</evidence>
<dbReference type="Gene3D" id="3.30.479.20">
    <property type="entry name" value="Elongation factor Ts, dimerisation domain"/>
    <property type="match status" value="2"/>
</dbReference>
<evidence type="ECO:0000259" key="9">
    <source>
        <dbReference type="Pfam" id="PF00889"/>
    </source>
</evidence>
<keyword evidence="4 6" id="KW-0251">Elongation factor</keyword>
<comment type="caution">
    <text evidence="10">The sequence shown here is derived from an EMBL/GenBank/DDBJ whole genome shotgun (WGS) entry which is preliminary data.</text>
</comment>
<dbReference type="OrthoDB" id="9808348at2"/>
<comment type="subcellular location">
    <subcellularLocation>
        <location evidence="6 8">Cytoplasm</location>
    </subcellularLocation>
</comment>
<dbReference type="RefSeq" id="WP_057622891.1">
    <property type="nucleotide sequence ID" value="NZ_LKHV02000001.1"/>
</dbReference>
<dbReference type="PANTHER" id="PTHR11741">
    <property type="entry name" value="ELONGATION FACTOR TS"/>
    <property type="match status" value="1"/>
</dbReference>
<dbReference type="GO" id="GO:0005737">
    <property type="term" value="C:cytoplasm"/>
    <property type="evidence" value="ECO:0007669"/>
    <property type="project" value="UniProtKB-SubCell"/>
</dbReference>
<dbReference type="PROSITE" id="PS01126">
    <property type="entry name" value="EF_TS_1"/>
    <property type="match status" value="1"/>
</dbReference>
<proteinExistence type="inferred from homology"/>
<dbReference type="SUPFAM" id="SSF46934">
    <property type="entry name" value="UBA-like"/>
    <property type="match status" value="1"/>
</dbReference>
<evidence type="ECO:0000256" key="6">
    <source>
        <dbReference type="HAMAP-Rule" id="MF_00050"/>
    </source>
</evidence>
<dbReference type="Gene3D" id="1.10.286.20">
    <property type="match status" value="1"/>
</dbReference>
<dbReference type="CDD" id="cd14275">
    <property type="entry name" value="UBA_EF-Ts"/>
    <property type="match status" value="1"/>
</dbReference>
<dbReference type="Gene3D" id="1.10.8.10">
    <property type="entry name" value="DNA helicase RuvA subunit, C-terminal domain"/>
    <property type="match status" value="1"/>
</dbReference>
<dbReference type="InterPro" id="IPR036402">
    <property type="entry name" value="EF-Ts_dimer_sf"/>
</dbReference>
<protein>
    <recommendedName>
        <fullName evidence="2 6">Elongation factor Ts</fullName>
        <shortName evidence="6">EF-Ts</shortName>
    </recommendedName>
</protein>
<feature type="domain" description="Translation elongation factor EFTs/EF1B dimerisation" evidence="9">
    <location>
        <begin position="73"/>
        <end position="273"/>
    </location>
</feature>
<keyword evidence="12" id="KW-1185">Reference proteome</keyword>
<dbReference type="HAMAP" id="MF_00050">
    <property type="entry name" value="EF_Ts"/>
    <property type="match status" value="1"/>
</dbReference>
<evidence type="ECO:0000256" key="2">
    <source>
        <dbReference type="ARBA" id="ARBA00016956"/>
    </source>
</evidence>
<dbReference type="Proteomes" id="UP000051494">
    <property type="component" value="Unassembled WGS sequence"/>
</dbReference>
<name>A0A0Q9YVC8_9GAMM</name>
<reference evidence="10" key="1">
    <citation type="submission" date="2015-09" db="EMBL/GenBank/DDBJ databases">
        <title>Draft Genome Sequences of Two Novel Amoeba-resistant Intranuclear Bacteria, Candidatus Berkiella cookevillensis and Candidatus Berkiella aquae.</title>
        <authorList>
            <person name="Mehari Y.T."/>
            <person name="Arivett B.A."/>
            <person name="Farone A.L."/>
            <person name="Gunderson J.H."/>
            <person name="Farone M.B."/>
        </authorList>
    </citation>
    <scope>NUCLEOTIDE SEQUENCE [LARGE SCALE GENOMIC DNA]</scope>
    <source>
        <strain evidence="10">CC99</strain>
    </source>
</reference>
<dbReference type="SUPFAM" id="SSF54713">
    <property type="entry name" value="Elongation factor Ts (EF-Ts), dimerisation domain"/>
    <property type="match status" value="2"/>
</dbReference>
<evidence type="ECO:0000313" key="12">
    <source>
        <dbReference type="Proteomes" id="UP000051494"/>
    </source>
</evidence>
<comment type="similarity">
    <text evidence="1 6 7">Belongs to the EF-Ts family.</text>
</comment>
<keyword evidence="3 6" id="KW-0963">Cytoplasm</keyword>
<dbReference type="PROSITE" id="PS01127">
    <property type="entry name" value="EF_TS_2"/>
    <property type="match status" value="1"/>
</dbReference>
<feature type="region of interest" description="Involved in Mg(2+) ion dislocation from EF-Tu" evidence="6">
    <location>
        <begin position="81"/>
        <end position="84"/>
    </location>
</feature>
<dbReference type="AlphaFoldDB" id="A0A0Q9YVC8"/>
<accession>A0A0Q9YVC8</accession>
<organism evidence="10">
    <name type="scientific">Candidatus Berkiella cookevillensis</name>
    <dbReference type="NCBI Taxonomy" id="437022"/>
    <lineage>
        <taxon>Bacteria</taxon>
        <taxon>Pseudomonadati</taxon>
        <taxon>Pseudomonadota</taxon>
        <taxon>Gammaproteobacteria</taxon>
        <taxon>Candidatus Berkiellales</taxon>
        <taxon>Candidatus Berkiellaceae</taxon>
        <taxon>Candidatus Berkiella</taxon>
    </lineage>
</organism>
<dbReference type="EMBL" id="LKHV02000001">
    <property type="protein sequence ID" value="MCS5708356.1"/>
    <property type="molecule type" value="Genomic_DNA"/>
</dbReference>
<dbReference type="PATRIC" id="fig|1590042.3.peg.302"/>
<evidence type="ECO:0000256" key="3">
    <source>
        <dbReference type="ARBA" id="ARBA00022490"/>
    </source>
</evidence>
<dbReference type="NCBIfam" id="TIGR00116">
    <property type="entry name" value="tsf"/>
    <property type="match status" value="1"/>
</dbReference>
<dbReference type="Pfam" id="PF00889">
    <property type="entry name" value="EF_TS"/>
    <property type="match status" value="1"/>
</dbReference>
<reference evidence="11" key="3">
    <citation type="submission" date="2021-06" db="EMBL/GenBank/DDBJ databases">
        <title>Genomic Description and Analysis of Intracellular Bacteria, Candidatus Berkiella cookevillensis and Candidatus Berkiella aquae.</title>
        <authorList>
            <person name="Kidane D.T."/>
            <person name="Mehari Y.T."/>
            <person name="Rice F.C."/>
            <person name="Arivett B.A."/>
            <person name="Farone A.L."/>
            <person name="Berk S.G."/>
            <person name="Farone M.B."/>
        </authorList>
    </citation>
    <scope>NUCLEOTIDE SEQUENCE</scope>
    <source>
        <strain evidence="11">CC99</strain>
    </source>
</reference>
<evidence type="ECO:0000256" key="4">
    <source>
        <dbReference type="ARBA" id="ARBA00022768"/>
    </source>
</evidence>
<evidence type="ECO:0000256" key="1">
    <source>
        <dbReference type="ARBA" id="ARBA00005532"/>
    </source>
</evidence>
<keyword evidence="5 6" id="KW-0648">Protein biosynthesis</keyword>
<reference evidence="11" key="2">
    <citation type="journal article" date="2016" name="Genome Announc.">
        <title>Draft Genome Sequences of Two Novel Amoeba-Resistant Intranuclear Bacteria, 'Candidatus Berkiella cookevillensis' and 'Candidatus Berkiella aquae'.</title>
        <authorList>
            <person name="Mehari Y.T."/>
            <person name="Arivett B.A."/>
            <person name="Farone A.L."/>
            <person name="Gunderson J.H."/>
            <person name="Farone M.B."/>
        </authorList>
    </citation>
    <scope>NUCLEOTIDE SEQUENCE</scope>
    <source>
        <strain evidence="11">CC99</strain>
    </source>
</reference>
<evidence type="ECO:0000256" key="8">
    <source>
        <dbReference type="RuleBase" id="RU000643"/>
    </source>
</evidence>
<dbReference type="InterPro" id="IPR009060">
    <property type="entry name" value="UBA-like_sf"/>
</dbReference>
<dbReference type="STRING" id="437022.CC99x_00288"/>
<dbReference type="EMBL" id="LKHV01000001">
    <property type="protein sequence ID" value="KRG20067.1"/>
    <property type="molecule type" value="Genomic_DNA"/>
</dbReference>
<dbReference type="InterPro" id="IPR014039">
    <property type="entry name" value="Transl_elong_EFTs/EF1B_dimer"/>
</dbReference>
<comment type="function">
    <text evidence="6 7">Associates with the EF-Tu.GDP complex and induces the exchange of GDP to GTP. It remains bound to the aminoacyl-tRNA.EF-Tu.GTP complex up to the GTP hydrolysis stage on the ribosome.</text>
</comment>
<dbReference type="InterPro" id="IPR001816">
    <property type="entry name" value="Transl_elong_EFTs/EF1B"/>
</dbReference>
<sequence length="295" mass="32275">MADKISAQMVKDLRDQTGAGMMECKKALQEAEGDMAKAELILVTRGLKKAQKSASRTAAEGVILVQSNTTFSSMCEINCETDFVARDENFNGFCNLVISTILEQKISDVEALAQCQIAGESIEEKRQNLVAKIGENVQIRRINNIVINPGFVVGGYIHRGRIGVQAVLKGGDEALAKDLAMHIAAMNPQYIDSSEMPEERVAEQKAYLLEQEQSSGKPANVIEKIVEGKLAKVLNEFCLMGQPFFKDPDLTIAALLKKNGAEMVEFIRYEVGEGIEVKKANFADEVMAQARGNNA</sequence>